<keyword evidence="1" id="KW-0472">Membrane</keyword>
<feature type="transmembrane region" description="Helical" evidence="1">
    <location>
        <begin position="6"/>
        <end position="31"/>
    </location>
</feature>
<reference evidence="3" key="1">
    <citation type="submission" date="2023-07" db="EMBL/GenBank/DDBJ databases">
        <title>Whole genome shotgun sequence of Streptomyces nojiriensis NBRC 13794.</title>
        <authorList>
            <person name="Komaki H."/>
            <person name="Tamura T."/>
        </authorList>
    </citation>
    <scope>NUCLEOTIDE SEQUENCE [LARGE SCALE GENOMIC DNA]</scope>
    <source>
        <strain evidence="3">NBRC 13794</strain>
    </source>
</reference>
<dbReference type="Pfam" id="PF08592">
    <property type="entry name" value="Anthrone_oxy"/>
    <property type="match status" value="1"/>
</dbReference>
<dbReference type="RefSeq" id="WP_229876701.1">
    <property type="nucleotide sequence ID" value="NZ_BMRL01000016.1"/>
</dbReference>
<dbReference type="Proteomes" id="UP000613974">
    <property type="component" value="Unassembled WGS sequence"/>
</dbReference>
<evidence type="ECO:0000313" key="2">
    <source>
        <dbReference type="EMBL" id="GHI68592.1"/>
    </source>
</evidence>
<gene>
    <name evidence="2" type="ORF">Snoj_25100</name>
</gene>
<sequence length="165" mass="17631">METARTSTLIAATITAGLISGLFYAFTVAVMPGLARSTDRTTVETMQNINKAILNGWFMLTYLGAPLLITTTLVLHATDPETRDAIAPLAAALATCLAALIITARINIPLNNALEAAGPPEQHGDPTTTHTARTAYEAPWNNANTWRTVLTTLTLALLTYTLTLH</sequence>
<feature type="transmembrane region" description="Helical" evidence="1">
    <location>
        <begin position="85"/>
        <end position="104"/>
    </location>
</feature>
<proteinExistence type="predicted"/>
<name>A0ABQ3SKB6_9ACTN</name>
<keyword evidence="1" id="KW-1133">Transmembrane helix</keyword>
<keyword evidence="3" id="KW-1185">Reference proteome</keyword>
<keyword evidence="1" id="KW-0812">Transmembrane</keyword>
<protein>
    <recommendedName>
        <fullName evidence="4">DUF1772 domain-containing protein</fullName>
    </recommendedName>
</protein>
<organism evidence="2 3">
    <name type="scientific">Streptomyces nojiriensis</name>
    <dbReference type="NCBI Taxonomy" id="66374"/>
    <lineage>
        <taxon>Bacteria</taxon>
        <taxon>Bacillati</taxon>
        <taxon>Actinomycetota</taxon>
        <taxon>Actinomycetes</taxon>
        <taxon>Kitasatosporales</taxon>
        <taxon>Streptomycetaceae</taxon>
        <taxon>Streptomyces</taxon>
    </lineage>
</organism>
<dbReference type="GeneID" id="95594875"/>
<feature type="transmembrane region" description="Helical" evidence="1">
    <location>
        <begin position="52"/>
        <end position="73"/>
    </location>
</feature>
<accession>A0ABQ3SKB6</accession>
<dbReference type="EMBL" id="BNEC01000003">
    <property type="protein sequence ID" value="GHI68592.1"/>
    <property type="molecule type" value="Genomic_DNA"/>
</dbReference>
<evidence type="ECO:0000256" key="1">
    <source>
        <dbReference type="SAM" id="Phobius"/>
    </source>
</evidence>
<evidence type="ECO:0008006" key="4">
    <source>
        <dbReference type="Google" id="ProtNLM"/>
    </source>
</evidence>
<comment type="caution">
    <text evidence="2">The sequence shown here is derived from an EMBL/GenBank/DDBJ whole genome shotgun (WGS) entry which is preliminary data.</text>
</comment>
<evidence type="ECO:0000313" key="3">
    <source>
        <dbReference type="Proteomes" id="UP000613974"/>
    </source>
</evidence>
<dbReference type="InterPro" id="IPR013901">
    <property type="entry name" value="Anthrone_oxy"/>
</dbReference>